<reference evidence="2" key="1">
    <citation type="submission" date="2016-11" db="EMBL/GenBank/DDBJ databases">
        <authorList>
            <person name="Varghese N."/>
            <person name="Submissions S."/>
        </authorList>
    </citation>
    <scope>NUCLEOTIDE SEQUENCE [LARGE SCALE GENOMIC DNA]</scope>
    <source>
        <strain evidence="2">DSM 26134</strain>
    </source>
</reference>
<proteinExistence type="predicted"/>
<dbReference type="Proteomes" id="UP000184474">
    <property type="component" value="Unassembled WGS sequence"/>
</dbReference>
<protein>
    <submittedName>
        <fullName evidence="1">Uncharacterized protein</fullName>
    </submittedName>
</protein>
<keyword evidence="2" id="KW-1185">Reference proteome</keyword>
<evidence type="ECO:0000313" key="2">
    <source>
        <dbReference type="Proteomes" id="UP000184474"/>
    </source>
</evidence>
<name>A0A1M6Q9N1_REIAG</name>
<dbReference type="STRING" id="156994.SAMN04488028_103235"/>
<gene>
    <name evidence="1" type="ORF">SAMN04488028_103235</name>
</gene>
<organism evidence="1 2">
    <name type="scientific">Reichenbachiella agariperforans</name>
    <dbReference type="NCBI Taxonomy" id="156994"/>
    <lineage>
        <taxon>Bacteria</taxon>
        <taxon>Pseudomonadati</taxon>
        <taxon>Bacteroidota</taxon>
        <taxon>Cytophagia</taxon>
        <taxon>Cytophagales</taxon>
        <taxon>Reichenbachiellaceae</taxon>
        <taxon>Reichenbachiella</taxon>
    </lineage>
</organism>
<sequence>MKTSLLPTPTMPLWHTRALYTLFTVISSIGNVHLKCNKRIDELAKQLEELTKYSLNRYDYDYRSA</sequence>
<evidence type="ECO:0000313" key="1">
    <source>
        <dbReference type="EMBL" id="SHK16994.1"/>
    </source>
</evidence>
<dbReference type="AlphaFoldDB" id="A0A1M6Q9N1"/>
<dbReference type="EMBL" id="FRAA01000003">
    <property type="protein sequence ID" value="SHK16994.1"/>
    <property type="molecule type" value="Genomic_DNA"/>
</dbReference>
<accession>A0A1M6Q9N1</accession>